<dbReference type="InterPro" id="IPR006094">
    <property type="entry name" value="Oxid_FAD_bind_N"/>
</dbReference>
<dbReference type="InterPro" id="IPR036318">
    <property type="entry name" value="FAD-bd_PCMH-like_sf"/>
</dbReference>
<dbReference type="PIRSF" id="PIRSF000136">
    <property type="entry name" value="LGO_GLO"/>
    <property type="match status" value="1"/>
</dbReference>
<dbReference type="SUPFAM" id="SSF56176">
    <property type="entry name" value="FAD-binding/transporter-associated domain-like"/>
    <property type="match status" value="1"/>
</dbReference>
<protein>
    <submittedName>
        <fullName evidence="6">D-arabinono-14-lactone oxidase</fullName>
    </submittedName>
</protein>
<dbReference type="Gene3D" id="3.30.43.10">
    <property type="entry name" value="Uridine Diphospho-n-acetylenolpyruvylglucosamine Reductase, domain 2"/>
    <property type="match status" value="1"/>
</dbReference>
<proteinExistence type="predicted"/>
<name>A0A090F1W9_MESPL</name>
<dbReference type="InterPro" id="IPR016171">
    <property type="entry name" value="Vanillyl_alc_oxidase_C-sub2"/>
</dbReference>
<evidence type="ECO:0000259" key="5">
    <source>
        <dbReference type="PROSITE" id="PS51387"/>
    </source>
</evidence>
<dbReference type="InterPro" id="IPR016169">
    <property type="entry name" value="FAD-bd_PCMH_sub2"/>
</dbReference>
<dbReference type="EMBL" id="CCNB01000012">
    <property type="protein sequence ID" value="CDX35506.1"/>
    <property type="molecule type" value="Genomic_DNA"/>
</dbReference>
<evidence type="ECO:0000313" key="6">
    <source>
        <dbReference type="EMBL" id="CDX35506.1"/>
    </source>
</evidence>
<dbReference type="GO" id="GO:0016020">
    <property type="term" value="C:membrane"/>
    <property type="evidence" value="ECO:0007669"/>
    <property type="project" value="InterPro"/>
</dbReference>
<dbReference type="Gene3D" id="3.30.70.2520">
    <property type="match status" value="1"/>
</dbReference>
<evidence type="ECO:0000256" key="1">
    <source>
        <dbReference type="ARBA" id="ARBA00022630"/>
    </source>
</evidence>
<dbReference type="PANTHER" id="PTHR43762:SF1">
    <property type="entry name" value="D-ARABINONO-1,4-LACTONE OXIDASE"/>
    <property type="match status" value="1"/>
</dbReference>
<dbReference type="InterPro" id="IPR007173">
    <property type="entry name" value="ALO_C"/>
</dbReference>
<dbReference type="InterPro" id="IPR016166">
    <property type="entry name" value="FAD-bd_PCMH"/>
</dbReference>
<reference evidence="6 7" key="1">
    <citation type="submission" date="2014-08" db="EMBL/GenBank/DDBJ databases">
        <authorList>
            <person name="Moulin Lionel"/>
        </authorList>
    </citation>
    <scope>NUCLEOTIDE SEQUENCE [LARGE SCALE GENOMIC DNA]</scope>
</reference>
<dbReference type="GO" id="GO:0003885">
    <property type="term" value="F:D-arabinono-1,4-lactone oxidase activity"/>
    <property type="evidence" value="ECO:0007669"/>
    <property type="project" value="InterPro"/>
</dbReference>
<dbReference type="PROSITE" id="PS51387">
    <property type="entry name" value="FAD_PCMH"/>
    <property type="match status" value="1"/>
</dbReference>
<dbReference type="AlphaFoldDB" id="A0A090F1W9"/>
<evidence type="ECO:0000256" key="2">
    <source>
        <dbReference type="ARBA" id="ARBA00022827"/>
    </source>
</evidence>
<feature type="region of interest" description="Disordered" evidence="4">
    <location>
        <begin position="1"/>
        <end position="22"/>
    </location>
</feature>
<dbReference type="InterPro" id="IPR010031">
    <property type="entry name" value="FAD_lactone_oxidase-like"/>
</dbReference>
<dbReference type="Gene3D" id="3.30.465.10">
    <property type="match status" value="1"/>
</dbReference>
<evidence type="ECO:0000313" key="7">
    <source>
        <dbReference type="Proteomes" id="UP000046373"/>
    </source>
</evidence>
<dbReference type="PANTHER" id="PTHR43762">
    <property type="entry name" value="L-GULONOLACTONE OXIDASE"/>
    <property type="match status" value="1"/>
</dbReference>
<accession>A0A090F1W9</accession>
<keyword evidence="2" id="KW-0274">FAD</keyword>
<keyword evidence="3" id="KW-0560">Oxidoreductase</keyword>
<gene>
    <name evidence="6" type="ORF">MPLDJ20_20223</name>
</gene>
<dbReference type="Pfam" id="PF04030">
    <property type="entry name" value="ALO"/>
    <property type="match status" value="2"/>
</dbReference>
<keyword evidence="1" id="KW-0285">Flavoprotein</keyword>
<dbReference type="Pfam" id="PF01565">
    <property type="entry name" value="FAD_binding_4"/>
    <property type="match status" value="1"/>
</dbReference>
<feature type="domain" description="FAD-binding PCMH-type" evidence="5">
    <location>
        <begin position="14"/>
        <end position="183"/>
    </location>
</feature>
<evidence type="ECO:0000256" key="3">
    <source>
        <dbReference type="ARBA" id="ARBA00023002"/>
    </source>
</evidence>
<sequence length="407" mass="45623">MAAMNQWSNWGGNQTFQPTRTVTPADEAEAVSQIRAAIGQKRSVRVAGSGHSFTPIVRTDGVLFDFSKLSGVVSVDQASRRAEVLAGSKIAALGSPLWDEGLSIANQGDVDVQSISGAIATGTKGSGRAFGSMSSMVTGLRIVNGRGEVVDIDQSDPEKLRAAQVSLGLLGLVLRVGLQLVPAYRLREENIILPMAEVLRQWDFLLSEYRHFSFWWMPTDRSSHMYKLGEVPADHCFVKLLREIPADDPEVPVGEMNRRTDRAYRIYPDGTTDAEFHELEYMVGAEDARAVVERMRDLMWKRFPDEISPLQVRWQKADDAFLSAQSGRDTTSISVSGEIGRDYFPFLRAVDEALQPFSARPHWGKLHFLDRNRIESIYPDFERFQKVRKEMDPDDLFLNPHLSDLFG</sequence>
<organism evidence="6 7">
    <name type="scientific">Mesorhizobium plurifarium</name>
    <dbReference type="NCBI Taxonomy" id="69974"/>
    <lineage>
        <taxon>Bacteria</taxon>
        <taxon>Pseudomonadati</taxon>
        <taxon>Pseudomonadota</taxon>
        <taxon>Alphaproteobacteria</taxon>
        <taxon>Hyphomicrobiales</taxon>
        <taxon>Phyllobacteriaceae</taxon>
        <taxon>Mesorhizobium</taxon>
    </lineage>
</organism>
<dbReference type="InterPro" id="IPR016167">
    <property type="entry name" value="FAD-bd_PCMH_sub1"/>
</dbReference>
<evidence type="ECO:0000256" key="4">
    <source>
        <dbReference type="SAM" id="MobiDB-lite"/>
    </source>
</evidence>
<dbReference type="GO" id="GO:0071949">
    <property type="term" value="F:FAD binding"/>
    <property type="evidence" value="ECO:0007669"/>
    <property type="project" value="InterPro"/>
</dbReference>
<dbReference type="Proteomes" id="UP000046373">
    <property type="component" value="Unassembled WGS sequence"/>
</dbReference>
<dbReference type="Gene3D" id="1.10.45.10">
    <property type="entry name" value="Vanillyl-alcohol Oxidase, Chain A, domain 4"/>
    <property type="match status" value="1"/>
</dbReference>